<feature type="domain" description="DNA2/NAM7 helicase helicase" evidence="22">
    <location>
        <begin position="1198"/>
        <end position="1293"/>
    </location>
</feature>
<dbReference type="GO" id="GO:0006281">
    <property type="term" value="P:DNA repair"/>
    <property type="evidence" value="ECO:0007669"/>
    <property type="project" value="UniProtKB-KW"/>
</dbReference>
<feature type="domain" description="DNA2/NAM7 helicase-like C-terminal" evidence="23">
    <location>
        <begin position="1387"/>
        <end position="1602"/>
    </location>
</feature>
<accession>A0A9W7CGH6</accession>
<evidence type="ECO:0000256" key="4">
    <source>
        <dbReference type="ARBA" id="ARBA00022705"/>
    </source>
</evidence>
<keyword evidence="3 19" id="KW-0004">4Fe-4S</keyword>
<evidence type="ECO:0000256" key="20">
    <source>
        <dbReference type="SAM" id="MobiDB-lite"/>
    </source>
</evidence>
<keyword evidence="11 19" id="KW-0067">ATP-binding</keyword>
<dbReference type="Gene3D" id="3.90.320.10">
    <property type="match status" value="1"/>
</dbReference>
<dbReference type="Pfam" id="PF13086">
    <property type="entry name" value="AAA_11"/>
    <property type="match status" value="2"/>
</dbReference>
<evidence type="ECO:0000256" key="12">
    <source>
        <dbReference type="ARBA" id="ARBA00023004"/>
    </source>
</evidence>
<feature type="compositionally biased region" description="Basic and acidic residues" evidence="20">
    <location>
        <begin position="34"/>
        <end position="51"/>
    </location>
</feature>
<evidence type="ECO:0000256" key="13">
    <source>
        <dbReference type="ARBA" id="ARBA00023014"/>
    </source>
</evidence>
<feature type="compositionally biased region" description="Pro residues" evidence="20">
    <location>
        <begin position="304"/>
        <end position="328"/>
    </location>
</feature>
<evidence type="ECO:0000313" key="24">
    <source>
        <dbReference type="EMBL" id="GMI04229.1"/>
    </source>
</evidence>
<evidence type="ECO:0000256" key="11">
    <source>
        <dbReference type="ARBA" id="ARBA00022840"/>
    </source>
</evidence>
<dbReference type="GO" id="GO:0017116">
    <property type="term" value="F:single-stranded DNA helicase activity"/>
    <property type="evidence" value="ECO:0007669"/>
    <property type="project" value="UniProtKB-UniRule"/>
</dbReference>
<evidence type="ECO:0000256" key="5">
    <source>
        <dbReference type="ARBA" id="ARBA00022722"/>
    </source>
</evidence>
<comment type="function">
    <text evidence="19">Key enzyme involved in DNA replication and DNA repair. Involved in Okazaki fragments processing by cleaving long flaps that escape FEN1: flaps that are longer than 27 nucleotides are coated by replication protein A complex (RPA), leading to recruit DNA2 which cleaves the flap until it is too short to bind RPA and becomes a substrate for FEN1. Also involved in 5'-end resection of DNA during double-strand break (DSB) repair by mediating the cleavage of 5'-ssDNA.</text>
</comment>
<evidence type="ECO:0000256" key="3">
    <source>
        <dbReference type="ARBA" id="ARBA00022485"/>
    </source>
</evidence>
<evidence type="ECO:0000313" key="25">
    <source>
        <dbReference type="Proteomes" id="UP001165160"/>
    </source>
</evidence>
<keyword evidence="14 19" id="KW-0238">DNA-binding</keyword>
<keyword evidence="8 19" id="KW-0227">DNA damage</keyword>
<comment type="subcellular location">
    <subcellularLocation>
        <location evidence="19">Nucleus</location>
    </subcellularLocation>
    <subcellularLocation>
        <location evidence="19">Chromosome</location>
    </subcellularLocation>
</comment>
<organism evidence="24 25">
    <name type="scientific">Triparma verrucosa</name>
    <dbReference type="NCBI Taxonomy" id="1606542"/>
    <lineage>
        <taxon>Eukaryota</taxon>
        <taxon>Sar</taxon>
        <taxon>Stramenopiles</taxon>
        <taxon>Ochrophyta</taxon>
        <taxon>Bolidophyceae</taxon>
        <taxon>Parmales</taxon>
        <taxon>Triparmaceae</taxon>
        <taxon>Triparma</taxon>
    </lineage>
</organism>
<evidence type="ECO:0000256" key="7">
    <source>
        <dbReference type="ARBA" id="ARBA00022741"/>
    </source>
</evidence>
<evidence type="ECO:0000256" key="18">
    <source>
        <dbReference type="ARBA" id="ARBA00047995"/>
    </source>
</evidence>
<dbReference type="InterPro" id="IPR041677">
    <property type="entry name" value="DNA2/NAM7_AAA_11"/>
</dbReference>
<feature type="region of interest" description="Disordered" evidence="20">
    <location>
        <begin position="272"/>
        <end position="443"/>
    </location>
</feature>
<dbReference type="EC" id="3.6.4.12" evidence="19"/>
<dbReference type="InterPro" id="IPR045055">
    <property type="entry name" value="DNA2/NAM7-like"/>
</dbReference>
<dbReference type="EMBL" id="BRXX01000313">
    <property type="protein sequence ID" value="GMI04229.1"/>
    <property type="molecule type" value="Genomic_DNA"/>
</dbReference>
<dbReference type="GO" id="GO:0017108">
    <property type="term" value="F:5'-flap endonuclease activity"/>
    <property type="evidence" value="ECO:0007669"/>
    <property type="project" value="UniProtKB-UniRule"/>
</dbReference>
<evidence type="ECO:0000256" key="10">
    <source>
        <dbReference type="ARBA" id="ARBA00022806"/>
    </source>
</evidence>
<evidence type="ECO:0000256" key="17">
    <source>
        <dbReference type="ARBA" id="ARBA00023268"/>
    </source>
</evidence>
<feature type="domain" description="DNA replication factor Dna2 N-terminal" evidence="21">
    <location>
        <begin position="507"/>
        <end position="726"/>
    </location>
</feature>
<dbReference type="Pfam" id="PF13087">
    <property type="entry name" value="AAA_12"/>
    <property type="match status" value="1"/>
</dbReference>
<evidence type="ECO:0000256" key="2">
    <source>
        <dbReference type="ARBA" id="ARBA00007913"/>
    </source>
</evidence>
<dbReference type="Proteomes" id="UP001165160">
    <property type="component" value="Unassembled WGS sequence"/>
</dbReference>
<evidence type="ECO:0000259" key="22">
    <source>
        <dbReference type="Pfam" id="PF13086"/>
    </source>
</evidence>
<keyword evidence="9 19" id="KW-0378">Hydrolase</keyword>
<dbReference type="InterPro" id="IPR047187">
    <property type="entry name" value="SF1_C_Upf1"/>
</dbReference>
<evidence type="ECO:0000256" key="19">
    <source>
        <dbReference type="RuleBase" id="RU367041"/>
    </source>
</evidence>
<keyword evidence="25" id="KW-1185">Reference proteome</keyword>
<feature type="compositionally biased region" description="Basic residues" evidence="20">
    <location>
        <begin position="68"/>
        <end position="89"/>
    </location>
</feature>
<dbReference type="CDD" id="cd18808">
    <property type="entry name" value="SF1_C_Upf1"/>
    <property type="match status" value="1"/>
</dbReference>
<dbReference type="GO" id="GO:0005737">
    <property type="term" value="C:cytoplasm"/>
    <property type="evidence" value="ECO:0007669"/>
    <property type="project" value="TreeGrafter"/>
</dbReference>
<comment type="cofactor">
    <cofactor evidence="1">
        <name>[4Fe-4S] cluster</name>
        <dbReference type="ChEBI" id="CHEBI:49883"/>
    </cofactor>
</comment>
<keyword evidence="16 19" id="KW-0539">Nucleus</keyword>
<proteinExistence type="inferred from homology"/>
<keyword evidence="12 19" id="KW-0408">Iron</keyword>
<evidence type="ECO:0000256" key="6">
    <source>
        <dbReference type="ARBA" id="ARBA00022723"/>
    </source>
</evidence>
<dbReference type="GO" id="GO:0046872">
    <property type="term" value="F:metal ion binding"/>
    <property type="evidence" value="ECO:0007669"/>
    <property type="project" value="UniProtKB-UniRule"/>
</dbReference>
<dbReference type="GO" id="GO:0051539">
    <property type="term" value="F:4 iron, 4 sulfur cluster binding"/>
    <property type="evidence" value="ECO:0007669"/>
    <property type="project" value="UniProtKB-UniRule"/>
</dbReference>
<keyword evidence="7 19" id="KW-0547">Nucleotide-binding</keyword>
<dbReference type="GO" id="GO:0005524">
    <property type="term" value="F:ATP binding"/>
    <property type="evidence" value="ECO:0007669"/>
    <property type="project" value="UniProtKB-UniRule"/>
</dbReference>
<comment type="caution">
    <text evidence="24">The sequence shown here is derived from an EMBL/GenBank/DDBJ whole genome shotgun (WGS) entry which is preliminary data.</text>
</comment>
<dbReference type="InterPro" id="IPR011604">
    <property type="entry name" value="PDDEXK-like_dom_sf"/>
</dbReference>
<dbReference type="GO" id="GO:0033567">
    <property type="term" value="P:DNA replication, Okazaki fragment processing"/>
    <property type="evidence" value="ECO:0007669"/>
    <property type="project" value="UniProtKB-UniRule"/>
</dbReference>
<dbReference type="EC" id="3.1.-.-" evidence="19"/>
<gene>
    <name evidence="24" type="ORF">TrVE_jg11522</name>
</gene>
<name>A0A9W7CGH6_9STRA</name>
<keyword evidence="4 19" id="KW-0235">DNA replication</keyword>
<dbReference type="Pfam" id="PF08696">
    <property type="entry name" value="Dna2"/>
    <property type="match status" value="1"/>
</dbReference>
<evidence type="ECO:0000256" key="9">
    <source>
        <dbReference type="ARBA" id="ARBA00022801"/>
    </source>
</evidence>
<dbReference type="InterPro" id="IPR027417">
    <property type="entry name" value="P-loop_NTPase"/>
</dbReference>
<evidence type="ECO:0000259" key="23">
    <source>
        <dbReference type="Pfam" id="PF13087"/>
    </source>
</evidence>
<evidence type="ECO:0000259" key="21">
    <source>
        <dbReference type="Pfam" id="PF08696"/>
    </source>
</evidence>
<sequence length="1683" mass="185779">MAPPMTQDCDAIYWSDSEDQQIKLNADPSAKSPTADDHQTETRSKDSKDEVNEMFEYLGGPNDGRQSGVRRRGKSAVKNNKKKKPRLLKSKTPPDRRNNILLKTPINTTTSSDITVPSSNVPTGFTRNSSSLSSSLPPPASPGHMDEFAAMLSSIDRDIDLSSTPKDPVLLNDTSIEKMRGSLSGSGEHNGEQNDDERLSCSDLVSPTRPSPSQPQFQPLPPTAIPPASFKTPIKAASSVNQKLRSPDPFGDMFDDSAIKAMESAAIKALVEKKKEEAARRRALKSKALPPPKADPVQPAQQSKPPPAQPVQHSEPPPPKALRPPQTPDPFGDSLSQFDWGEIDKVVEAKQSKTSQQSSAPPCPPPDIEDCLVGKGTPFKSPRTLSQQQRDDQPMVKKRLQMTIADRARPPPRNQPVHNPQFKRCTSATTPTPTPNTINNPLSMTKELPNAPKYMGFSRYQILDVIDDIETLTKILTVTPFKKEFLETPAAAACSSTSAPASDATPTGYVYLRGDWFWPLVKKNDIFNIVSPSNRFLTTFKALPITFDTDPAPMSTDDDLLFILHPDHIVSPSYVCEQLSCQRKAALKHRMKGSSYQASAAGIIGTCAHELFEKTVGSNAVTMENFNDYADQIVKANSLALIACDITEKEAKSKLMGIVPHVQQFTKQFTAIDNGSDGQDEANGGVIPVYASDETVHFRATRVNATEEELLVPHLGLSGNVDVTFEAEMKMKGSNNTEKLIKSLVSMELKTGKKRDMNEQHCEVRPDHSAQLSLYTLMLKASHGANSGNDHGAGDGGVLLYLNETGHRPTFVPANVKITKTLIAQRNQLASNIIELNRNRGVSGPDPASGKVVVDDDFEPAKLPPIDEDRSLFSCKTCYANSTCMLYKAAEIKRKQVEDPEGEERPWLAELLRSTTKHLSPEHLKYFEDWDRMLDMELNEAQKVSCFIEAANERERKTRKTISGLTWLRQAYIAADDVEGQDCELKFERDAVALSQAIEGEGDSPSQLGTGSNAKNIDRLLFEKGDRIIISSDATIFDCGERSTSIGGRHELHIVLGEVVSTGKDFVSIRCSKAYAEKLRRFADRWQTVDADQNLTVKFRIDLNEFGNNVGTLRENLMKLFRLNTMKRGFGLTVDESKREDLNIRQEDNSLKWLRSMVVDLETPKFERVPNDLLFAQGGGKLVGCDLEDLCFDFHSVLNQDQQRAVERIIGMKDYTVIQGLPGTGKTSTICFLIRLMVARGMKVLVSSYTHTAVDNLLTKLMESGVGVGEDGAGDIVRLGLRSKAAPDIEGIRPEVLAQRKFNGTSGEKLMQVVNEAAVVGCTCLSMNKMSLLKNKKFDVVIVDEAGQITQPAILGPLFYADSFVLVGDHLQMAPLVQSEAAAAAGYDVSLMRRLAEKFDGRDPVVKLTLQYRMHSDICYLVNEVCYNGLLKCGTDDVRDGVVSYKEGWDRSERGSMDRWLRQVMAPQNVVTFLDTDGLGADLETKAGGEVYNKTETGLISKIVKALGERGGIDLGDVGVISPYRAQVSRYLKADPYLSTCVETRGLEINTIDTYQGRDKKIIIISFVKSNSNGDVGNLLKDVRRLNVALSRAKMKLIMVGSLKCLRKGDEILDRVLGKVVDRNWVVKLGEQEGGKENRFSQGSDVFRFASSKTPVKFDVCLAKEWDEKNKKATNKKARKNND</sequence>
<keyword evidence="19" id="KW-0158">Chromosome</keyword>
<dbReference type="GO" id="GO:0005634">
    <property type="term" value="C:nucleus"/>
    <property type="evidence" value="ECO:0007669"/>
    <property type="project" value="UniProtKB-SubCell"/>
</dbReference>
<keyword evidence="10 19" id="KW-0347">Helicase</keyword>
<feature type="compositionally biased region" description="Polar residues" evidence="20">
    <location>
        <begin position="105"/>
        <end position="128"/>
    </location>
</feature>
<dbReference type="InterPro" id="IPR041679">
    <property type="entry name" value="DNA2/NAM7-like_C"/>
</dbReference>
<keyword evidence="6 19" id="KW-0479">Metal-binding</keyword>
<feature type="domain" description="DNA2/NAM7 helicase helicase" evidence="22">
    <location>
        <begin position="1306"/>
        <end position="1380"/>
    </location>
</feature>
<evidence type="ECO:0000256" key="1">
    <source>
        <dbReference type="ARBA" id="ARBA00001966"/>
    </source>
</evidence>
<dbReference type="Gene3D" id="3.40.50.300">
    <property type="entry name" value="P-loop containing nucleotide triphosphate hydrolases"/>
    <property type="match status" value="2"/>
</dbReference>
<keyword evidence="5 19" id="KW-0540">Nuclease</keyword>
<feature type="region of interest" description="Disordered" evidence="20">
    <location>
        <begin position="1"/>
        <end position="255"/>
    </location>
</feature>
<dbReference type="SUPFAM" id="SSF52540">
    <property type="entry name" value="P-loop containing nucleoside triphosphate hydrolases"/>
    <property type="match status" value="1"/>
</dbReference>
<comment type="similarity">
    <text evidence="2 19">Belongs to the DNA2/NAM7 helicase family.</text>
</comment>
<keyword evidence="13 19" id="KW-0411">Iron-sulfur</keyword>
<keyword evidence="17 19" id="KW-0511">Multifunctional enzyme</keyword>
<feature type="compositionally biased region" description="Basic and acidic residues" evidence="20">
    <location>
        <begin position="189"/>
        <end position="200"/>
    </location>
</feature>
<dbReference type="GO" id="GO:0071932">
    <property type="term" value="P:replication fork reversal"/>
    <property type="evidence" value="ECO:0007669"/>
    <property type="project" value="TreeGrafter"/>
</dbReference>
<dbReference type="PANTHER" id="PTHR10887">
    <property type="entry name" value="DNA2/NAM7 HELICASE FAMILY"/>
    <property type="match status" value="1"/>
</dbReference>
<protein>
    <recommendedName>
        <fullName evidence="19">DNA replication ATP-dependent helicase/nuclease</fullName>
        <ecNumber evidence="19">3.1.-.-</ecNumber>
        <ecNumber evidence="19">3.6.4.12</ecNumber>
    </recommendedName>
</protein>
<dbReference type="InterPro" id="IPR014808">
    <property type="entry name" value="DNA_replication_fac_Dna2_N"/>
</dbReference>
<feature type="compositionally biased region" description="Pro residues" evidence="20">
    <location>
        <begin position="209"/>
        <end position="225"/>
    </location>
</feature>
<evidence type="ECO:0000256" key="8">
    <source>
        <dbReference type="ARBA" id="ARBA00022763"/>
    </source>
</evidence>
<dbReference type="GO" id="GO:0003677">
    <property type="term" value="F:DNA binding"/>
    <property type="evidence" value="ECO:0007669"/>
    <property type="project" value="UniProtKB-UniRule"/>
</dbReference>
<evidence type="ECO:0000256" key="15">
    <source>
        <dbReference type="ARBA" id="ARBA00023204"/>
    </source>
</evidence>
<evidence type="ECO:0000256" key="14">
    <source>
        <dbReference type="ARBA" id="ARBA00023125"/>
    </source>
</evidence>
<dbReference type="PANTHER" id="PTHR10887:SF433">
    <property type="entry name" value="DNA REPLICATION ATP-DEPENDENT HELICASE_NUCLEASE DNA2"/>
    <property type="match status" value="1"/>
</dbReference>
<feature type="compositionally biased region" description="Low complexity" evidence="20">
    <location>
        <begin position="429"/>
        <end position="441"/>
    </location>
</feature>
<reference evidence="25" key="1">
    <citation type="journal article" date="2023" name="Commun. Biol.">
        <title>Genome analysis of Parmales, the sister group of diatoms, reveals the evolutionary specialization of diatoms from phago-mixotrophs to photoautotrophs.</title>
        <authorList>
            <person name="Ban H."/>
            <person name="Sato S."/>
            <person name="Yoshikawa S."/>
            <person name="Yamada K."/>
            <person name="Nakamura Y."/>
            <person name="Ichinomiya M."/>
            <person name="Sato N."/>
            <person name="Blanc-Mathieu R."/>
            <person name="Endo H."/>
            <person name="Kuwata A."/>
            <person name="Ogata H."/>
        </authorList>
    </citation>
    <scope>NUCLEOTIDE SEQUENCE [LARGE SCALE GENOMIC DNA]</scope>
    <source>
        <strain evidence="25">NIES 3699</strain>
    </source>
</reference>
<keyword evidence="15 19" id="KW-0234">DNA repair</keyword>
<feature type="compositionally biased region" description="Basic and acidic residues" evidence="20">
    <location>
        <begin position="342"/>
        <end position="351"/>
    </location>
</feature>
<dbReference type="GO" id="GO:0005694">
    <property type="term" value="C:chromosome"/>
    <property type="evidence" value="ECO:0007669"/>
    <property type="project" value="UniProtKB-SubCell"/>
</dbReference>
<comment type="catalytic activity">
    <reaction evidence="18 19">
        <text>ATP + H2O = ADP + phosphate + H(+)</text>
        <dbReference type="Rhea" id="RHEA:13065"/>
        <dbReference type="ChEBI" id="CHEBI:15377"/>
        <dbReference type="ChEBI" id="CHEBI:15378"/>
        <dbReference type="ChEBI" id="CHEBI:30616"/>
        <dbReference type="ChEBI" id="CHEBI:43474"/>
        <dbReference type="ChEBI" id="CHEBI:456216"/>
        <dbReference type="EC" id="3.6.4.12"/>
    </reaction>
</comment>
<evidence type="ECO:0000256" key="16">
    <source>
        <dbReference type="ARBA" id="ARBA00023242"/>
    </source>
</evidence>